<keyword evidence="2" id="KW-1185">Reference proteome</keyword>
<reference evidence="1" key="1">
    <citation type="submission" date="2020-08" db="EMBL/GenBank/DDBJ databases">
        <title>Multicomponent nature underlies the extraordinary mechanical properties of spider dragline silk.</title>
        <authorList>
            <person name="Kono N."/>
            <person name="Nakamura H."/>
            <person name="Mori M."/>
            <person name="Yoshida Y."/>
            <person name="Ohtoshi R."/>
            <person name="Malay A.D."/>
            <person name="Moran D.A.P."/>
            <person name="Tomita M."/>
            <person name="Numata K."/>
            <person name="Arakawa K."/>
        </authorList>
    </citation>
    <scope>NUCLEOTIDE SEQUENCE</scope>
</reference>
<dbReference type="EMBL" id="BMAW01059840">
    <property type="protein sequence ID" value="GFT23122.1"/>
    <property type="molecule type" value="Genomic_DNA"/>
</dbReference>
<proteinExistence type="predicted"/>
<name>A0A8X6NM57_NEPPI</name>
<evidence type="ECO:0000313" key="2">
    <source>
        <dbReference type="Proteomes" id="UP000887013"/>
    </source>
</evidence>
<evidence type="ECO:0000313" key="1">
    <source>
        <dbReference type="EMBL" id="GFT23122.1"/>
    </source>
</evidence>
<dbReference type="AlphaFoldDB" id="A0A8X6NM57"/>
<sequence length="83" mass="9776">MVELIKPLELTCIFSLPMEDVKSMSFSLKVFLKSDEKDMRPIWKQIRPTQRTRFKNNEVEIGEHEVPNRALSSADQIDSWTEH</sequence>
<protein>
    <submittedName>
        <fullName evidence="1">Uncharacterized protein</fullName>
    </submittedName>
</protein>
<accession>A0A8X6NM57</accession>
<dbReference type="Proteomes" id="UP000887013">
    <property type="component" value="Unassembled WGS sequence"/>
</dbReference>
<gene>
    <name evidence="1" type="ORF">NPIL_74641</name>
</gene>
<comment type="caution">
    <text evidence="1">The sequence shown here is derived from an EMBL/GenBank/DDBJ whole genome shotgun (WGS) entry which is preliminary data.</text>
</comment>
<dbReference type="OrthoDB" id="10253125at2759"/>
<organism evidence="1 2">
    <name type="scientific">Nephila pilipes</name>
    <name type="common">Giant wood spider</name>
    <name type="synonym">Nephila maculata</name>
    <dbReference type="NCBI Taxonomy" id="299642"/>
    <lineage>
        <taxon>Eukaryota</taxon>
        <taxon>Metazoa</taxon>
        <taxon>Ecdysozoa</taxon>
        <taxon>Arthropoda</taxon>
        <taxon>Chelicerata</taxon>
        <taxon>Arachnida</taxon>
        <taxon>Araneae</taxon>
        <taxon>Araneomorphae</taxon>
        <taxon>Entelegynae</taxon>
        <taxon>Araneoidea</taxon>
        <taxon>Nephilidae</taxon>
        <taxon>Nephila</taxon>
    </lineage>
</organism>